<evidence type="ECO:0000313" key="2">
    <source>
        <dbReference type="Proteomes" id="UP000887564"/>
    </source>
</evidence>
<name>A0A914RMK9_PAREQ</name>
<organism evidence="2 3">
    <name type="scientific">Parascaris equorum</name>
    <name type="common">Equine roundworm</name>
    <dbReference type="NCBI Taxonomy" id="6256"/>
    <lineage>
        <taxon>Eukaryota</taxon>
        <taxon>Metazoa</taxon>
        <taxon>Ecdysozoa</taxon>
        <taxon>Nematoda</taxon>
        <taxon>Chromadorea</taxon>
        <taxon>Rhabditida</taxon>
        <taxon>Spirurina</taxon>
        <taxon>Ascaridomorpha</taxon>
        <taxon>Ascaridoidea</taxon>
        <taxon>Ascarididae</taxon>
        <taxon>Parascaris</taxon>
    </lineage>
</organism>
<feature type="signal peptide" evidence="1">
    <location>
        <begin position="1"/>
        <end position="19"/>
    </location>
</feature>
<keyword evidence="1" id="KW-0732">Signal</keyword>
<dbReference type="Proteomes" id="UP000887564">
    <property type="component" value="Unplaced"/>
</dbReference>
<feature type="chain" id="PRO_5037734172" evidence="1">
    <location>
        <begin position="20"/>
        <end position="98"/>
    </location>
</feature>
<protein>
    <submittedName>
        <fullName evidence="3">Secreted protein</fullName>
    </submittedName>
</protein>
<keyword evidence="2" id="KW-1185">Reference proteome</keyword>
<proteinExistence type="predicted"/>
<sequence length="98" mass="11297">MTSLLIMLLTFSALWHCFSMPNPLGILRWGVTVRPQVNVKPRMHLMKDTINQCWYLTNADDTALFRSTSITRDSLRTDGIMRNSKPINQHNLLIIAIQ</sequence>
<evidence type="ECO:0000256" key="1">
    <source>
        <dbReference type="SAM" id="SignalP"/>
    </source>
</evidence>
<dbReference type="AlphaFoldDB" id="A0A914RMK9"/>
<evidence type="ECO:0000313" key="3">
    <source>
        <dbReference type="WBParaSite" id="PEQ_0000604701-mRNA-1"/>
    </source>
</evidence>
<accession>A0A914RMK9</accession>
<reference evidence="3" key="1">
    <citation type="submission" date="2022-11" db="UniProtKB">
        <authorList>
            <consortium name="WormBaseParasite"/>
        </authorList>
    </citation>
    <scope>IDENTIFICATION</scope>
</reference>
<dbReference type="WBParaSite" id="PEQ_0000604701-mRNA-1">
    <property type="protein sequence ID" value="PEQ_0000604701-mRNA-1"/>
    <property type="gene ID" value="PEQ_0000604701"/>
</dbReference>